<evidence type="ECO:0008006" key="3">
    <source>
        <dbReference type="Google" id="ProtNLM"/>
    </source>
</evidence>
<protein>
    <recommendedName>
        <fullName evidence="3">Response regulator transcription factor</fullName>
    </recommendedName>
</protein>
<evidence type="ECO:0000313" key="2">
    <source>
        <dbReference type="Proteomes" id="UP000721236"/>
    </source>
</evidence>
<keyword evidence="2" id="KW-1185">Reference proteome</keyword>
<dbReference type="SUPFAM" id="SSF52172">
    <property type="entry name" value="CheY-like"/>
    <property type="match status" value="1"/>
</dbReference>
<dbReference type="EMBL" id="CAJZAH010000001">
    <property type="protein sequence ID" value="CAG9169414.1"/>
    <property type="molecule type" value="Genomic_DNA"/>
</dbReference>
<name>A0ABN7Y7R4_9BURK</name>
<sequence length="147" mass="15734">MTTLLLANNTLLLGRLSRQLNRLRTRPVVLQTPDWLLTAAPDQLPKQPVSFALLDCSGAQANRRLLLETLYARLAPRRCLLMDESCDAELTGQAARLGASGCLPVPASPDVVSAAIALVSAGGQCFPRLRSLRLRTPALSSSSSLSN</sequence>
<dbReference type="InterPro" id="IPR011006">
    <property type="entry name" value="CheY-like_superfamily"/>
</dbReference>
<dbReference type="Proteomes" id="UP000721236">
    <property type="component" value="Unassembled WGS sequence"/>
</dbReference>
<proteinExistence type="predicted"/>
<evidence type="ECO:0000313" key="1">
    <source>
        <dbReference type="EMBL" id="CAG9169414.1"/>
    </source>
</evidence>
<reference evidence="1 2" key="1">
    <citation type="submission" date="2021-08" db="EMBL/GenBank/DDBJ databases">
        <authorList>
            <person name="Peeters C."/>
        </authorList>
    </citation>
    <scope>NUCLEOTIDE SEQUENCE [LARGE SCALE GENOMIC DNA]</scope>
    <source>
        <strain evidence="1 2">LMG 21510</strain>
    </source>
</reference>
<dbReference type="RefSeq" id="WP_224040578.1">
    <property type="nucleotide sequence ID" value="NZ_CAJZAH010000001.1"/>
</dbReference>
<gene>
    <name evidence="1" type="ORF">LMG21510_01416</name>
</gene>
<organism evidence="1 2">
    <name type="scientific">Cupriavidus respiraculi</name>
    <dbReference type="NCBI Taxonomy" id="195930"/>
    <lineage>
        <taxon>Bacteria</taxon>
        <taxon>Pseudomonadati</taxon>
        <taxon>Pseudomonadota</taxon>
        <taxon>Betaproteobacteria</taxon>
        <taxon>Burkholderiales</taxon>
        <taxon>Burkholderiaceae</taxon>
        <taxon>Cupriavidus</taxon>
    </lineage>
</organism>
<comment type="caution">
    <text evidence="1">The sequence shown here is derived from an EMBL/GenBank/DDBJ whole genome shotgun (WGS) entry which is preliminary data.</text>
</comment>
<accession>A0ABN7Y7R4</accession>